<proteinExistence type="predicted"/>
<dbReference type="EMBL" id="LAZR01005498">
    <property type="protein sequence ID" value="KKM99435.1"/>
    <property type="molecule type" value="Genomic_DNA"/>
</dbReference>
<name>A0A0F9PEI5_9ZZZZ</name>
<accession>A0A0F9PEI5</accession>
<sequence length="64" mass="7041">MILSIEGEAGSGKTALSYTGPRKTVGFSFDLGAHRALYGLKYDDFFKDTSIEIVEYEPSNLHPV</sequence>
<comment type="caution">
    <text evidence="1">The sequence shown here is derived from an EMBL/GenBank/DDBJ whole genome shotgun (WGS) entry which is preliminary data.</text>
</comment>
<evidence type="ECO:0000313" key="1">
    <source>
        <dbReference type="EMBL" id="KKM99435.1"/>
    </source>
</evidence>
<gene>
    <name evidence="1" type="ORF">LCGC14_1148030</name>
</gene>
<dbReference type="AlphaFoldDB" id="A0A0F9PEI5"/>
<protein>
    <submittedName>
        <fullName evidence="1">Uncharacterized protein</fullName>
    </submittedName>
</protein>
<organism evidence="1">
    <name type="scientific">marine sediment metagenome</name>
    <dbReference type="NCBI Taxonomy" id="412755"/>
    <lineage>
        <taxon>unclassified sequences</taxon>
        <taxon>metagenomes</taxon>
        <taxon>ecological metagenomes</taxon>
    </lineage>
</organism>
<reference evidence="1" key="1">
    <citation type="journal article" date="2015" name="Nature">
        <title>Complex archaea that bridge the gap between prokaryotes and eukaryotes.</title>
        <authorList>
            <person name="Spang A."/>
            <person name="Saw J.H."/>
            <person name="Jorgensen S.L."/>
            <person name="Zaremba-Niedzwiedzka K."/>
            <person name="Martijn J."/>
            <person name="Lind A.E."/>
            <person name="van Eijk R."/>
            <person name="Schleper C."/>
            <person name="Guy L."/>
            <person name="Ettema T.J."/>
        </authorList>
    </citation>
    <scope>NUCLEOTIDE SEQUENCE</scope>
</reference>
<feature type="non-terminal residue" evidence="1">
    <location>
        <position position="64"/>
    </location>
</feature>